<dbReference type="OrthoDB" id="3193276at2"/>
<dbReference type="AlphaFoldDB" id="A0A3G9JZE4"/>
<keyword evidence="2" id="KW-1185">Reference proteome</keyword>
<proteinExistence type="predicted"/>
<dbReference type="GeneID" id="88849396"/>
<dbReference type="Proteomes" id="UP000273154">
    <property type="component" value="Chromosome"/>
</dbReference>
<protein>
    <submittedName>
        <fullName evidence="1">Uncharacterized protein</fullName>
    </submittedName>
</protein>
<accession>A0A3G9JZE4</accession>
<name>A0A3G9JZE4_9ACTN</name>
<gene>
    <name evidence="1" type="ORF">Pcatena_12600</name>
</gene>
<evidence type="ECO:0000313" key="1">
    <source>
        <dbReference type="EMBL" id="BBH50673.1"/>
    </source>
</evidence>
<reference evidence="2" key="1">
    <citation type="submission" date="2018-11" db="EMBL/GenBank/DDBJ databases">
        <title>Comparative genomics of Parolsenella catena and Libanicoccus massiliensis: Reclassification of Libanicoccus massiliensis as Parolsenella massiliensis comb. nov.</title>
        <authorList>
            <person name="Sakamoto M."/>
            <person name="Ikeyama N."/>
            <person name="Murakami T."/>
            <person name="Mori H."/>
            <person name="Yuki M."/>
            <person name="Ohkuma M."/>
        </authorList>
    </citation>
    <scope>NUCLEOTIDE SEQUENCE [LARGE SCALE GENOMIC DNA]</scope>
    <source>
        <strain evidence="2">JCM 31932</strain>
    </source>
</reference>
<sequence length="164" mass="16783">MRTVLIGACALALAAMLAGFVGKGALVGAGASRVNGCPSAGEGSGSGQDASSWDDECELALPSDLEAGLTPEEGTLSERVVDKDLPDAAAALLAEYGAEPGTLLARSGWLDLVGRVWGCVVMGPGWVDVCLLSDGLSDGRTRVKTLRMEVSEWRDSYAGGQEAP</sequence>
<evidence type="ECO:0000313" key="2">
    <source>
        <dbReference type="Proteomes" id="UP000273154"/>
    </source>
</evidence>
<dbReference type="RefSeq" id="WP_126422673.1">
    <property type="nucleotide sequence ID" value="NZ_AP019367.1"/>
</dbReference>
<dbReference type="EMBL" id="AP019367">
    <property type="protein sequence ID" value="BBH50673.1"/>
    <property type="molecule type" value="Genomic_DNA"/>
</dbReference>
<dbReference type="KEGG" id="pcat:Pcatena_12600"/>
<organism evidence="1 2">
    <name type="scientific">Parolsenella catena</name>
    <dbReference type="NCBI Taxonomy" id="2003188"/>
    <lineage>
        <taxon>Bacteria</taxon>
        <taxon>Bacillati</taxon>
        <taxon>Actinomycetota</taxon>
        <taxon>Coriobacteriia</taxon>
        <taxon>Coriobacteriales</taxon>
        <taxon>Atopobiaceae</taxon>
        <taxon>Parolsenella</taxon>
    </lineage>
</organism>